<dbReference type="Gene3D" id="3.40.50.2300">
    <property type="match status" value="1"/>
</dbReference>
<organism evidence="10 11">
    <name type="scientific">Megasphaera cerevisiae DSM 20462</name>
    <dbReference type="NCBI Taxonomy" id="1122219"/>
    <lineage>
        <taxon>Bacteria</taxon>
        <taxon>Bacillati</taxon>
        <taxon>Bacillota</taxon>
        <taxon>Negativicutes</taxon>
        <taxon>Veillonellales</taxon>
        <taxon>Veillonellaceae</taxon>
        <taxon>Megasphaera</taxon>
    </lineage>
</organism>
<evidence type="ECO:0000313" key="11">
    <source>
        <dbReference type="Proteomes" id="UP000036503"/>
    </source>
</evidence>
<evidence type="ECO:0000259" key="8">
    <source>
        <dbReference type="PROSITE" id="PS50110"/>
    </source>
</evidence>
<dbReference type="EMBL" id="LEKT01000003">
    <property type="protein sequence ID" value="KMO87650.1"/>
    <property type="molecule type" value="Genomic_DNA"/>
</dbReference>
<dbReference type="SMART" id="SM00448">
    <property type="entry name" value="REC"/>
    <property type="match status" value="1"/>
</dbReference>
<dbReference type="GO" id="GO:0005829">
    <property type="term" value="C:cytosol"/>
    <property type="evidence" value="ECO:0007669"/>
    <property type="project" value="TreeGrafter"/>
</dbReference>
<dbReference type="PANTHER" id="PTHR48111">
    <property type="entry name" value="REGULATOR OF RPOS"/>
    <property type="match status" value="1"/>
</dbReference>
<dbReference type="AlphaFoldDB" id="A0A0J6WVV9"/>
<dbReference type="PATRIC" id="fig|1122219.3.peg.1163"/>
<dbReference type="InterPro" id="IPR036388">
    <property type="entry name" value="WH-like_DNA-bd_sf"/>
</dbReference>
<feature type="modified residue" description="4-aspartylphosphate" evidence="6">
    <location>
        <position position="52"/>
    </location>
</feature>
<sequence length="231" mass="26727">MAKILIVDDNRQIISILSEYAKKEGYATVEALDGDEALTKFRQEAPDILLLDVMLPHTDGFTVCRKIREQSNVPIIMITARGEDFEKIMGLEIGADDYIVKPFSPGEVMARIKAILRRLRREEAQPKVFVWDNLTINWTEYTVTINNEPVSLTKKEFELLWTLAAGKDKVFSRNELLNQVWGYDYFGDSRTVDSHIKRLRAKLEGYRHDTWDIRTIWGVGYKFEVAGHDKK</sequence>
<evidence type="ECO:0000256" key="7">
    <source>
        <dbReference type="PROSITE-ProRule" id="PRU01091"/>
    </source>
</evidence>
<evidence type="ECO:0000313" key="10">
    <source>
        <dbReference type="EMBL" id="KMO87650.1"/>
    </source>
</evidence>
<gene>
    <name evidence="10" type="ORF">AB840_01790</name>
</gene>
<dbReference type="InterPro" id="IPR016032">
    <property type="entry name" value="Sig_transdc_resp-reg_C-effctor"/>
</dbReference>
<accession>A0A0J6WVV9</accession>
<evidence type="ECO:0000256" key="1">
    <source>
        <dbReference type="ARBA" id="ARBA00022553"/>
    </source>
</evidence>
<feature type="domain" description="OmpR/PhoB-type" evidence="9">
    <location>
        <begin position="126"/>
        <end position="225"/>
    </location>
</feature>
<dbReference type="Pfam" id="PF00072">
    <property type="entry name" value="Response_reg"/>
    <property type="match status" value="1"/>
</dbReference>
<keyword evidence="3" id="KW-0805">Transcription regulation</keyword>
<feature type="DNA-binding region" description="OmpR/PhoB-type" evidence="7">
    <location>
        <begin position="126"/>
        <end position="225"/>
    </location>
</feature>
<dbReference type="SUPFAM" id="SSF52172">
    <property type="entry name" value="CheY-like"/>
    <property type="match status" value="1"/>
</dbReference>
<dbReference type="GO" id="GO:0000156">
    <property type="term" value="F:phosphorelay response regulator activity"/>
    <property type="evidence" value="ECO:0007669"/>
    <property type="project" value="TreeGrafter"/>
</dbReference>
<dbReference type="InterPro" id="IPR039420">
    <property type="entry name" value="WalR-like"/>
</dbReference>
<evidence type="ECO:0000256" key="5">
    <source>
        <dbReference type="ARBA" id="ARBA00023163"/>
    </source>
</evidence>
<dbReference type="GO" id="GO:0006355">
    <property type="term" value="P:regulation of DNA-templated transcription"/>
    <property type="evidence" value="ECO:0007669"/>
    <property type="project" value="InterPro"/>
</dbReference>
<dbReference type="Gene3D" id="6.10.250.690">
    <property type="match status" value="1"/>
</dbReference>
<dbReference type="InterPro" id="IPR001867">
    <property type="entry name" value="OmpR/PhoB-type_DNA-bd"/>
</dbReference>
<reference evidence="10 11" key="1">
    <citation type="submission" date="2015-06" db="EMBL/GenBank/DDBJ databases">
        <title>Draft genome sequence of beer spoilage bacterium Megasphaera cerevisiae type strain 20462.</title>
        <authorList>
            <person name="Kutumbaka K."/>
            <person name="Pasmowitz J."/>
            <person name="Mategko J."/>
            <person name="Reyes D."/>
            <person name="Friedrich A."/>
            <person name="Han S."/>
            <person name="Martens-Habbena W."/>
            <person name="Neal-McKinney J."/>
            <person name="Janagama H.K."/>
            <person name="Nadala C."/>
            <person name="Samadpour M."/>
        </authorList>
    </citation>
    <scope>NUCLEOTIDE SEQUENCE [LARGE SCALE GENOMIC DNA]</scope>
    <source>
        <strain evidence="10 11">DSM 20462</strain>
    </source>
</reference>
<evidence type="ECO:0000259" key="9">
    <source>
        <dbReference type="PROSITE" id="PS51755"/>
    </source>
</evidence>
<comment type="caution">
    <text evidence="10">The sequence shown here is derived from an EMBL/GenBank/DDBJ whole genome shotgun (WGS) entry which is preliminary data.</text>
</comment>
<dbReference type="SUPFAM" id="SSF46894">
    <property type="entry name" value="C-terminal effector domain of the bipartite response regulators"/>
    <property type="match status" value="1"/>
</dbReference>
<dbReference type="Pfam" id="PF00486">
    <property type="entry name" value="Trans_reg_C"/>
    <property type="match status" value="1"/>
</dbReference>
<dbReference type="STRING" id="39029.BSR42_00900"/>
<dbReference type="InterPro" id="IPR001789">
    <property type="entry name" value="Sig_transdc_resp-reg_receiver"/>
</dbReference>
<keyword evidence="11" id="KW-1185">Reference proteome</keyword>
<keyword evidence="1 6" id="KW-0597">Phosphoprotein</keyword>
<dbReference type="Gene3D" id="1.10.10.10">
    <property type="entry name" value="Winged helix-like DNA-binding domain superfamily/Winged helix DNA-binding domain"/>
    <property type="match status" value="1"/>
</dbReference>
<evidence type="ECO:0000256" key="4">
    <source>
        <dbReference type="ARBA" id="ARBA00023125"/>
    </source>
</evidence>
<dbReference type="FunFam" id="3.40.50.2300:FF:000001">
    <property type="entry name" value="DNA-binding response regulator PhoB"/>
    <property type="match status" value="1"/>
</dbReference>
<dbReference type="FunFam" id="1.10.10.10:FF:000018">
    <property type="entry name" value="DNA-binding response regulator ResD"/>
    <property type="match status" value="1"/>
</dbReference>
<evidence type="ECO:0000256" key="2">
    <source>
        <dbReference type="ARBA" id="ARBA00023012"/>
    </source>
</evidence>
<dbReference type="InterPro" id="IPR011006">
    <property type="entry name" value="CheY-like_superfamily"/>
</dbReference>
<dbReference type="RefSeq" id="WP_048513105.1">
    <property type="nucleotide sequence ID" value="NZ_FUXD01000010.1"/>
</dbReference>
<evidence type="ECO:0000256" key="6">
    <source>
        <dbReference type="PROSITE-ProRule" id="PRU00169"/>
    </source>
</evidence>
<dbReference type="GO" id="GO:0000976">
    <property type="term" value="F:transcription cis-regulatory region binding"/>
    <property type="evidence" value="ECO:0007669"/>
    <property type="project" value="TreeGrafter"/>
</dbReference>
<name>A0A0J6WVV9_9FIRM</name>
<protein>
    <submittedName>
        <fullName evidence="10">Transcriptional regulator</fullName>
    </submittedName>
</protein>
<keyword evidence="2" id="KW-0902">Two-component regulatory system</keyword>
<evidence type="ECO:0000256" key="3">
    <source>
        <dbReference type="ARBA" id="ARBA00023015"/>
    </source>
</evidence>
<dbReference type="PROSITE" id="PS50110">
    <property type="entry name" value="RESPONSE_REGULATORY"/>
    <property type="match status" value="1"/>
</dbReference>
<dbReference type="OrthoDB" id="9790442at2"/>
<proteinExistence type="predicted"/>
<dbReference type="FunCoup" id="A0A0J6WVV9">
    <property type="interactions" value="73"/>
</dbReference>
<dbReference type="InParanoid" id="A0A0J6WVV9"/>
<dbReference type="GO" id="GO:0032993">
    <property type="term" value="C:protein-DNA complex"/>
    <property type="evidence" value="ECO:0007669"/>
    <property type="project" value="TreeGrafter"/>
</dbReference>
<keyword evidence="4 7" id="KW-0238">DNA-binding</keyword>
<dbReference type="Proteomes" id="UP000036503">
    <property type="component" value="Unassembled WGS sequence"/>
</dbReference>
<dbReference type="CDD" id="cd00383">
    <property type="entry name" value="trans_reg_C"/>
    <property type="match status" value="1"/>
</dbReference>
<keyword evidence="5" id="KW-0804">Transcription</keyword>
<dbReference type="SMART" id="SM00862">
    <property type="entry name" value="Trans_reg_C"/>
    <property type="match status" value="1"/>
</dbReference>
<feature type="domain" description="Response regulatory" evidence="8">
    <location>
        <begin position="3"/>
        <end position="116"/>
    </location>
</feature>
<dbReference type="PANTHER" id="PTHR48111:SF21">
    <property type="entry name" value="DNA-BINDING DUAL MASTER TRANSCRIPTIONAL REGULATOR RPAA"/>
    <property type="match status" value="1"/>
</dbReference>
<dbReference type="PROSITE" id="PS51755">
    <property type="entry name" value="OMPR_PHOB"/>
    <property type="match status" value="1"/>
</dbReference>